<dbReference type="SMART" id="SM00257">
    <property type="entry name" value="LysM"/>
    <property type="match status" value="1"/>
</dbReference>
<name>A0A3B0U8Z2_9ZZZZ</name>
<dbReference type="PROSITE" id="PS51782">
    <property type="entry name" value="LYSM"/>
    <property type="match status" value="1"/>
</dbReference>
<keyword evidence="2" id="KW-0378">Hydrolase</keyword>
<proteinExistence type="predicted"/>
<dbReference type="GO" id="GO:0016798">
    <property type="term" value="F:hydrolase activity, acting on glycosyl bonds"/>
    <property type="evidence" value="ECO:0007669"/>
    <property type="project" value="UniProtKB-KW"/>
</dbReference>
<reference evidence="2" key="1">
    <citation type="submission" date="2018-06" db="EMBL/GenBank/DDBJ databases">
        <authorList>
            <person name="Zhirakovskaya E."/>
        </authorList>
    </citation>
    <scope>NUCLEOTIDE SEQUENCE</scope>
</reference>
<dbReference type="Gene3D" id="1.25.40.10">
    <property type="entry name" value="Tetratricopeptide repeat domain"/>
    <property type="match status" value="1"/>
</dbReference>
<keyword evidence="2" id="KW-0326">Glycosidase</keyword>
<sequence>MFNNRTFLVGGVVLLGFIIWVSLPKSPKEAVLPKSVKTSQSIVKGKDIVPLAEVSSQDENAEQLYQNAIALRKDRNFTQAKNLFQRILSEYPDFEQVEMIVGELESLNMEVIFSNANVSQAILHEVVSGDTLGKLAKKYHTTIDLIKIKNKLKSNVIRIGQKLRIWNSDFNIYVDKSQ</sequence>
<dbReference type="SUPFAM" id="SSF54106">
    <property type="entry name" value="LysM domain"/>
    <property type="match status" value="1"/>
</dbReference>
<dbReference type="Pfam" id="PF01476">
    <property type="entry name" value="LysM"/>
    <property type="match status" value="1"/>
</dbReference>
<evidence type="ECO:0000259" key="1">
    <source>
        <dbReference type="PROSITE" id="PS51782"/>
    </source>
</evidence>
<dbReference type="EMBL" id="UOEN01000295">
    <property type="protein sequence ID" value="VAW15906.1"/>
    <property type="molecule type" value="Genomic_DNA"/>
</dbReference>
<feature type="non-terminal residue" evidence="2">
    <location>
        <position position="178"/>
    </location>
</feature>
<dbReference type="Gene3D" id="3.10.350.10">
    <property type="entry name" value="LysM domain"/>
    <property type="match status" value="1"/>
</dbReference>
<dbReference type="InterPro" id="IPR011990">
    <property type="entry name" value="TPR-like_helical_dom_sf"/>
</dbReference>
<dbReference type="EC" id="3.2.1.-" evidence="2"/>
<evidence type="ECO:0000313" key="2">
    <source>
        <dbReference type="EMBL" id="VAW15906.1"/>
    </source>
</evidence>
<dbReference type="InterPro" id="IPR018392">
    <property type="entry name" value="LysM"/>
</dbReference>
<accession>A0A3B0U8Z2</accession>
<dbReference type="AlphaFoldDB" id="A0A3B0U8Z2"/>
<gene>
    <name evidence="2" type="ORF">MNBD_BACTEROID05-273</name>
</gene>
<feature type="domain" description="LysM" evidence="1">
    <location>
        <begin position="122"/>
        <end position="165"/>
    </location>
</feature>
<organism evidence="2">
    <name type="scientific">hydrothermal vent metagenome</name>
    <dbReference type="NCBI Taxonomy" id="652676"/>
    <lineage>
        <taxon>unclassified sequences</taxon>
        <taxon>metagenomes</taxon>
        <taxon>ecological metagenomes</taxon>
    </lineage>
</organism>
<dbReference type="SUPFAM" id="SSF48452">
    <property type="entry name" value="TPR-like"/>
    <property type="match status" value="1"/>
</dbReference>
<dbReference type="CDD" id="cd00118">
    <property type="entry name" value="LysM"/>
    <property type="match status" value="1"/>
</dbReference>
<dbReference type="InterPro" id="IPR036779">
    <property type="entry name" value="LysM_dom_sf"/>
</dbReference>
<protein>
    <submittedName>
        <fullName evidence="2">Membrane-bound lytic murein transglycosylase D</fullName>
        <ecNumber evidence="2">3.2.1.-</ecNumber>
    </submittedName>
</protein>